<dbReference type="GO" id="GO:0005886">
    <property type="term" value="C:plasma membrane"/>
    <property type="evidence" value="ECO:0007669"/>
    <property type="project" value="TreeGrafter"/>
</dbReference>
<feature type="transmembrane region" description="Helical" evidence="5">
    <location>
        <begin position="290"/>
        <end position="314"/>
    </location>
</feature>
<dbReference type="Proteomes" id="UP000409037">
    <property type="component" value="Unassembled WGS sequence"/>
</dbReference>
<dbReference type="InterPro" id="IPR020846">
    <property type="entry name" value="MFS_dom"/>
</dbReference>
<dbReference type="PROSITE" id="PS00217">
    <property type="entry name" value="SUGAR_TRANSPORT_2"/>
    <property type="match status" value="1"/>
</dbReference>
<evidence type="ECO:0000313" key="8">
    <source>
        <dbReference type="Proteomes" id="UP000409037"/>
    </source>
</evidence>
<feature type="transmembrane region" description="Helical" evidence="5">
    <location>
        <begin position="111"/>
        <end position="134"/>
    </location>
</feature>
<dbReference type="PROSITE" id="PS50850">
    <property type="entry name" value="MFS"/>
    <property type="match status" value="1"/>
</dbReference>
<dbReference type="PANTHER" id="PTHR23508">
    <property type="entry name" value="CARBOXYLIC ACID TRANSPORTER PROTEIN HOMOLOG"/>
    <property type="match status" value="1"/>
</dbReference>
<dbReference type="Pfam" id="PF07690">
    <property type="entry name" value="MFS_1"/>
    <property type="match status" value="1"/>
</dbReference>
<feature type="transmembrane region" description="Helical" evidence="5">
    <location>
        <begin position="258"/>
        <end position="278"/>
    </location>
</feature>
<name>A0A5E7DKF5_PSEFL</name>
<dbReference type="InterPro" id="IPR036259">
    <property type="entry name" value="MFS_trans_sf"/>
</dbReference>
<dbReference type="CDD" id="cd17365">
    <property type="entry name" value="MFS_PcaK_like"/>
    <property type="match status" value="1"/>
</dbReference>
<feature type="transmembrane region" description="Helical" evidence="5">
    <location>
        <begin position="381"/>
        <end position="407"/>
    </location>
</feature>
<evidence type="ECO:0000256" key="2">
    <source>
        <dbReference type="ARBA" id="ARBA00022692"/>
    </source>
</evidence>
<dbReference type="SUPFAM" id="SSF103473">
    <property type="entry name" value="MFS general substrate transporter"/>
    <property type="match status" value="1"/>
</dbReference>
<evidence type="ECO:0000313" key="7">
    <source>
        <dbReference type="EMBL" id="VVO12345.1"/>
    </source>
</evidence>
<evidence type="ECO:0000256" key="1">
    <source>
        <dbReference type="ARBA" id="ARBA00004141"/>
    </source>
</evidence>
<feature type="transmembrane region" description="Helical" evidence="5">
    <location>
        <begin position="58"/>
        <end position="76"/>
    </location>
</feature>
<gene>
    <name evidence="7" type="primary">mhbT</name>
    <name evidence="7" type="ORF">PS833_03528</name>
</gene>
<keyword evidence="2 5" id="KW-0812">Transmembrane</keyword>
<accession>A0A5E7DKF5</accession>
<feature type="transmembrane region" description="Helical" evidence="5">
    <location>
        <begin position="345"/>
        <end position="369"/>
    </location>
</feature>
<dbReference type="Gene3D" id="1.20.1250.20">
    <property type="entry name" value="MFS general substrate transporter like domains"/>
    <property type="match status" value="1"/>
</dbReference>
<dbReference type="InterPro" id="IPR005829">
    <property type="entry name" value="Sugar_transporter_CS"/>
</dbReference>
<feature type="transmembrane region" description="Helical" evidence="5">
    <location>
        <begin position="20"/>
        <end position="38"/>
    </location>
</feature>
<feature type="transmembrane region" description="Helical" evidence="5">
    <location>
        <begin position="146"/>
        <end position="170"/>
    </location>
</feature>
<feature type="transmembrane region" description="Helical" evidence="5">
    <location>
        <begin position="413"/>
        <end position="431"/>
    </location>
</feature>
<organism evidence="7 8">
    <name type="scientific">Pseudomonas fluorescens</name>
    <dbReference type="NCBI Taxonomy" id="294"/>
    <lineage>
        <taxon>Bacteria</taxon>
        <taxon>Pseudomonadati</taxon>
        <taxon>Pseudomonadota</taxon>
        <taxon>Gammaproteobacteria</taxon>
        <taxon>Pseudomonadales</taxon>
        <taxon>Pseudomonadaceae</taxon>
        <taxon>Pseudomonas</taxon>
    </lineage>
</organism>
<sequence>MRSINALEVVNSARLNRFHYLLVFWCSFIMMFDGYDLVIYGSVLPHLMTAWSLTPGEAGMLGASSMVGMMFGAVTLGTQADRFGRRRIILFCVGLFSLAALANAFATDATSFALCRFLTGAGLGGVVPNLVTILKEMSPGSCRNRLINLMLSFFAIGGLLSGLAGIYLIPLLGWHSPFYIAGLSLLSLPLLYKTLPESVAYLLHRGRQAEVARMLRQINPDHNPTGAVNYVLESPAGEGAGKTSISALFGNGRGFSTLMLWLSFGMCMLMVYGLNTWLPKLMSSGGYPLGSSIVFLVVMNVGALIGTLISGVLADRWGCKATLALFFALAAISISMLGIKPDAITLYALLLIAGGSTVGCLSVVHTLAADLYPSRVRSTGVSMAAAIGRCGAVAGPLLGGFLFSLSLPFEHNFLVFALPGVIAVIAVLLVSHKSAELPLAHTRPTENV</sequence>
<dbReference type="RefSeq" id="WP_150798978.1">
    <property type="nucleotide sequence ID" value="NZ_CABVHU010000009.1"/>
</dbReference>
<evidence type="ECO:0000256" key="4">
    <source>
        <dbReference type="ARBA" id="ARBA00023136"/>
    </source>
</evidence>
<dbReference type="PANTHER" id="PTHR23508:SF10">
    <property type="entry name" value="CARBOXYLIC ACID TRANSPORTER PROTEIN HOMOLOG"/>
    <property type="match status" value="1"/>
</dbReference>
<feature type="transmembrane region" description="Helical" evidence="5">
    <location>
        <begin position="321"/>
        <end position="339"/>
    </location>
</feature>
<feature type="transmembrane region" description="Helical" evidence="5">
    <location>
        <begin position="176"/>
        <end position="195"/>
    </location>
</feature>
<feature type="transmembrane region" description="Helical" evidence="5">
    <location>
        <begin position="88"/>
        <end position="105"/>
    </location>
</feature>
<protein>
    <submittedName>
        <fullName evidence="7">3-hydroxybenzoate transporter MhbT</fullName>
    </submittedName>
</protein>
<dbReference type="AlphaFoldDB" id="A0A5E7DKF5"/>
<dbReference type="InterPro" id="IPR011701">
    <property type="entry name" value="MFS"/>
</dbReference>
<evidence type="ECO:0000256" key="5">
    <source>
        <dbReference type="SAM" id="Phobius"/>
    </source>
</evidence>
<proteinExistence type="predicted"/>
<reference evidence="7 8" key="1">
    <citation type="submission" date="2019-09" db="EMBL/GenBank/DDBJ databases">
        <authorList>
            <person name="Chandra G."/>
            <person name="Truman W A."/>
        </authorList>
    </citation>
    <scope>NUCLEOTIDE SEQUENCE [LARGE SCALE GENOMIC DNA]</scope>
    <source>
        <strain evidence="7">PS833</strain>
    </source>
</reference>
<keyword evidence="3 5" id="KW-1133">Transmembrane helix</keyword>
<dbReference type="GO" id="GO:0046943">
    <property type="term" value="F:carboxylic acid transmembrane transporter activity"/>
    <property type="evidence" value="ECO:0007669"/>
    <property type="project" value="TreeGrafter"/>
</dbReference>
<keyword evidence="4 5" id="KW-0472">Membrane</keyword>
<dbReference type="OrthoDB" id="7066727at2"/>
<comment type="subcellular location">
    <subcellularLocation>
        <location evidence="1">Membrane</location>
        <topology evidence="1">Multi-pass membrane protein</topology>
    </subcellularLocation>
</comment>
<feature type="domain" description="Major facilitator superfamily (MFS) profile" evidence="6">
    <location>
        <begin position="22"/>
        <end position="435"/>
    </location>
</feature>
<evidence type="ECO:0000259" key="6">
    <source>
        <dbReference type="PROSITE" id="PS50850"/>
    </source>
</evidence>
<evidence type="ECO:0000256" key="3">
    <source>
        <dbReference type="ARBA" id="ARBA00022989"/>
    </source>
</evidence>
<dbReference type="EMBL" id="CABVHU010000009">
    <property type="protein sequence ID" value="VVO12345.1"/>
    <property type="molecule type" value="Genomic_DNA"/>
</dbReference>